<feature type="domain" description="AMP-binding enzyme C-terminal" evidence="2">
    <location>
        <begin position="422"/>
        <end position="500"/>
    </location>
</feature>
<dbReference type="SUPFAM" id="SSF56801">
    <property type="entry name" value="Acetyl-CoA synthetase-like"/>
    <property type="match status" value="1"/>
</dbReference>
<feature type="domain" description="AMP-dependent synthetase/ligase" evidence="1">
    <location>
        <begin position="8"/>
        <end position="362"/>
    </location>
</feature>
<name>A0ABN2KV45_9ACTN</name>
<evidence type="ECO:0000259" key="1">
    <source>
        <dbReference type="Pfam" id="PF00501"/>
    </source>
</evidence>
<dbReference type="InterPro" id="IPR000873">
    <property type="entry name" value="AMP-dep_synth/lig_dom"/>
</dbReference>
<dbReference type="Proteomes" id="UP001500655">
    <property type="component" value="Unassembled WGS sequence"/>
</dbReference>
<protein>
    <submittedName>
        <fullName evidence="3">Acyl-CoA synthetase</fullName>
    </submittedName>
</protein>
<dbReference type="EMBL" id="BAAALS010000023">
    <property type="protein sequence ID" value="GAA1767034.1"/>
    <property type="molecule type" value="Genomic_DNA"/>
</dbReference>
<dbReference type="PANTHER" id="PTHR43767">
    <property type="entry name" value="LONG-CHAIN-FATTY-ACID--COA LIGASE"/>
    <property type="match status" value="1"/>
</dbReference>
<evidence type="ECO:0000313" key="4">
    <source>
        <dbReference type="Proteomes" id="UP001500655"/>
    </source>
</evidence>
<dbReference type="InterPro" id="IPR025110">
    <property type="entry name" value="AMP-bd_C"/>
</dbReference>
<organism evidence="3 4">
    <name type="scientific">Luedemannella helvata</name>
    <dbReference type="NCBI Taxonomy" id="349315"/>
    <lineage>
        <taxon>Bacteria</taxon>
        <taxon>Bacillati</taxon>
        <taxon>Actinomycetota</taxon>
        <taxon>Actinomycetes</taxon>
        <taxon>Micromonosporales</taxon>
        <taxon>Micromonosporaceae</taxon>
        <taxon>Luedemannella</taxon>
    </lineage>
</organism>
<dbReference type="PANTHER" id="PTHR43767:SF10">
    <property type="entry name" value="SURFACTIN SYNTHASE SUBUNIT 1"/>
    <property type="match status" value="1"/>
</dbReference>
<sequence length="515" mass="55477">MAVLLPAAVTARPHDQALADERDTRDWGELNARVNQWVHALRGVGLRTGDAVAIVAGNRVTTMEALLGCLHAGLTAVPVNWHLTVDEIAYQLRDSGARVVIADPATAPAVGRAVARSGSAALPLVMGVRDEGGCQAVEPLLADASTGEPDGQVCGSTMLYTSGTTGQPKGVLNGLFSTGAPVRRVHSLLSFAGSTLGVPDEGTALLVGPWYHSAQLFFSLLPLLRGARLTLRQRFDAQATLAAIDAEQVATCHLVPTQFVRLLRLAEPVRSAFDGSSLRRVWHGGAPCPEDVKRRMLAWWGLCLVEYYAATEGGVVSLIDSVEWLRRPGSVGRTIAGTEVLIVDADGAAVPVGTEGRVFIRRRPDRDFTYHNAPEKTAAAHLAPGVFTYGERGRVDAAGYLYLTGRDTDMILSGGVNIYPAEVESVLLDHEGVRDVAVLGIPDEEYGERVLAVVEVDVDRLPPDRVTYELDRHCRARLAGFKVPRVYQVLDELPREPTGKLRKQALREGYLEVAT</sequence>
<dbReference type="InterPro" id="IPR050237">
    <property type="entry name" value="ATP-dep_AMP-bd_enzyme"/>
</dbReference>
<gene>
    <name evidence="3" type="ORF">GCM10009681_42640</name>
</gene>
<keyword evidence="4" id="KW-1185">Reference proteome</keyword>
<comment type="caution">
    <text evidence="3">The sequence shown here is derived from an EMBL/GenBank/DDBJ whole genome shotgun (WGS) entry which is preliminary data.</text>
</comment>
<evidence type="ECO:0000259" key="2">
    <source>
        <dbReference type="Pfam" id="PF13193"/>
    </source>
</evidence>
<dbReference type="InterPro" id="IPR042099">
    <property type="entry name" value="ANL_N_sf"/>
</dbReference>
<dbReference type="InterPro" id="IPR020845">
    <property type="entry name" value="AMP-binding_CS"/>
</dbReference>
<dbReference type="InterPro" id="IPR045851">
    <property type="entry name" value="AMP-bd_C_sf"/>
</dbReference>
<evidence type="ECO:0000313" key="3">
    <source>
        <dbReference type="EMBL" id="GAA1767034.1"/>
    </source>
</evidence>
<dbReference type="Gene3D" id="3.30.300.30">
    <property type="match status" value="1"/>
</dbReference>
<dbReference type="PROSITE" id="PS00455">
    <property type="entry name" value="AMP_BINDING"/>
    <property type="match status" value="1"/>
</dbReference>
<dbReference type="Pfam" id="PF00501">
    <property type="entry name" value="AMP-binding"/>
    <property type="match status" value="1"/>
</dbReference>
<proteinExistence type="predicted"/>
<dbReference type="RefSeq" id="WP_344084831.1">
    <property type="nucleotide sequence ID" value="NZ_BAAALS010000023.1"/>
</dbReference>
<dbReference type="Gene3D" id="3.40.50.12780">
    <property type="entry name" value="N-terminal domain of ligase-like"/>
    <property type="match status" value="1"/>
</dbReference>
<accession>A0ABN2KV45</accession>
<reference evidence="3 4" key="1">
    <citation type="journal article" date="2019" name="Int. J. Syst. Evol. Microbiol.">
        <title>The Global Catalogue of Microorganisms (GCM) 10K type strain sequencing project: providing services to taxonomists for standard genome sequencing and annotation.</title>
        <authorList>
            <consortium name="The Broad Institute Genomics Platform"/>
            <consortium name="The Broad Institute Genome Sequencing Center for Infectious Disease"/>
            <person name="Wu L."/>
            <person name="Ma J."/>
        </authorList>
    </citation>
    <scope>NUCLEOTIDE SEQUENCE [LARGE SCALE GENOMIC DNA]</scope>
    <source>
        <strain evidence="3 4">JCM 13249</strain>
    </source>
</reference>
<dbReference type="Pfam" id="PF13193">
    <property type="entry name" value="AMP-binding_C"/>
    <property type="match status" value="1"/>
</dbReference>